<accession>A0A835P5T1</accession>
<protein>
    <submittedName>
        <fullName evidence="2">Uncharacterized protein</fullName>
    </submittedName>
</protein>
<proteinExistence type="predicted"/>
<gene>
    <name evidence="1" type="ORF">HPP92_028927</name>
    <name evidence="2" type="ORF">HPP92_028937</name>
</gene>
<dbReference type="EMBL" id="JADCNL010000600">
    <property type="protein sequence ID" value="KAG0446218.1"/>
    <property type="molecule type" value="Genomic_DNA"/>
</dbReference>
<evidence type="ECO:0000313" key="1">
    <source>
        <dbReference type="EMBL" id="KAG0446218.1"/>
    </source>
</evidence>
<name>A0A835P5T1_VANPL</name>
<evidence type="ECO:0000313" key="2">
    <source>
        <dbReference type="EMBL" id="KAG0446234.1"/>
    </source>
</evidence>
<dbReference type="EMBL" id="JADCNM010000601">
    <property type="protein sequence ID" value="KAG0446234.1"/>
    <property type="molecule type" value="Genomic_DNA"/>
</dbReference>
<sequence length="68" mass="7207">MANLIGIPLNRRRYHADALKAITGRSGDWFASLGRFCLHEIAATVSSHLKVGAAGLSGRTGPLLLAVH</sequence>
<keyword evidence="3" id="KW-1185">Reference proteome</keyword>
<comment type="caution">
    <text evidence="2">The sequence shown here is derived from an EMBL/GenBank/DDBJ whole genome shotgun (WGS) entry which is preliminary data.</text>
</comment>
<reference evidence="3 4" key="1">
    <citation type="journal article" date="2020" name="Nat. Food">
        <title>A phased Vanilla planifolia genome enables genetic improvement of flavour and production.</title>
        <authorList>
            <person name="Hasing T."/>
            <person name="Tang H."/>
            <person name="Brym M."/>
            <person name="Khazi F."/>
            <person name="Huang T."/>
            <person name="Chambers A.H."/>
        </authorList>
    </citation>
    <scope>NUCLEOTIDE SEQUENCE [LARGE SCALE GENOMIC DNA]</scope>
    <source>
        <tissue evidence="2">Leaf</tissue>
    </source>
</reference>
<dbReference type="Proteomes" id="UP000639772">
    <property type="component" value="Unassembled WGS sequence"/>
</dbReference>
<evidence type="ECO:0000313" key="3">
    <source>
        <dbReference type="Proteomes" id="UP000636800"/>
    </source>
</evidence>
<organism evidence="2 4">
    <name type="scientific">Vanilla planifolia</name>
    <name type="common">Vanilla</name>
    <dbReference type="NCBI Taxonomy" id="51239"/>
    <lineage>
        <taxon>Eukaryota</taxon>
        <taxon>Viridiplantae</taxon>
        <taxon>Streptophyta</taxon>
        <taxon>Embryophyta</taxon>
        <taxon>Tracheophyta</taxon>
        <taxon>Spermatophyta</taxon>
        <taxon>Magnoliopsida</taxon>
        <taxon>Liliopsida</taxon>
        <taxon>Asparagales</taxon>
        <taxon>Orchidaceae</taxon>
        <taxon>Vanilloideae</taxon>
        <taxon>Vanilleae</taxon>
        <taxon>Vanilla</taxon>
    </lineage>
</organism>
<evidence type="ECO:0000313" key="4">
    <source>
        <dbReference type="Proteomes" id="UP000639772"/>
    </source>
</evidence>
<dbReference type="Proteomes" id="UP000636800">
    <property type="component" value="Unassembled WGS sequence"/>
</dbReference>
<dbReference type="AlphaFoldDB" id="A0A835P5T1"/>